<feature type="compositionally biased region" description="Low complexity" evidence="1">
    <location>
        <begin position="641"/>
        <end position="650"/>
    </location>
</feature>
<protein>
    <submittedName>
        <fullName evidence="4">AMP-binding protein</fullName>
    </submittedName>
</protein>
<dbReference type="Pfam" id="PF00668">
    <property type="entry name" value="Condensation"/>
    <property type="match status" value="1"/>
</dbReference>
<evidence type="ECO:0000259" key="3">
    <source>
        <dbReference type="Pfam" id="PF00668"/>
    </source>
</evidence>
<dbReference type="Pfam" id="PF00501">
    <property type="entry name" value="AMP-binding"/>
    <property type="match status" value="1"/>
</dbReference>
<feature type="compositionally biased region" description="Basic residues" evidence="1">
    <location>
        <begin position="624"/>
        <end position="640"/>
    </location>
</feature>
<feature type="region of interest" description="Disordered" evidence="1">
    <location>
        <begin position="691"/>
        <end position="1017"/>
    </location>
</feature>
<organism evidence="4 5">
    <name type="scientific">Rhodococcus zopfii</name>
    <dbReference type="NCBI Taxonomy" id="43772"/>
    <lineage>
        <taxon>Bacteria</taxon>
        <taxon>Bacillati</taxon>
        <taxon>Actinomycetota</taxon>
        <taxon>Actinomycetes</taxon>
        <taxon>Mycobacteriales</taxon>
        <taxon>Nocardiaceae</taxon>
        <taxon>Rhodococcus</taxon>
    </lineage>
</organism>
<feature type="compositionally biased region" description="Low complexity" evidence="1">
    <location>
        <begin position="931"/>
        <end position="940"/>
    </location>
</feature>
<feature type="compositionally biased region" description="Low complexity" evidence="1">
    <location>
        <begin position="1076"/>
        <end position="1107"/>
    </location>
</feature>
<accession>A0ABU3WJV5</accession>
<reference evidence="4 5" key="1">
    <citation type="submission" date="2019-10" db="EMBL/GenBank/DDBJ databases">
        <title>Draft Genome Assembly of Rhodococcus zopfii DSM44189.</title>
        <authorList>
            <person name="Sutton J.M."/>
            <person name="Akob D.M."/>
            <person name="Bushman T.J."/>
        </authorList>
    </citation>
    <scope>NUCLEOTIDE SEQUENCE [LARGE SCALE GENOMIC DNA]</scope>
    <source>
        <strain evidence="4 5">DSM 44189</strain>
    </source>
</reference>
<proteinExistence type="predicted"/>
<feature type="compositionally biased region" description="Basic residues" evidence="1">
    <location>
        <begin position="590"/>
        <end position="614"/>
    </location>
</feature>
<dbReference type="PANTHER" id="PTHR45527:SF1">
    <property type="entry name" value="FATTY ACID SYNTHASE"/>
    <property type="match status" value="1"/>
</dbReference>
<name>A0ABU3WJV5_9NOCA</name>
<feature type="compositionally biased region" description="Basic and acidic residues" evidence="1">
    <location>
        <begin position="661"/>
        <end position="672"/>
    </location>
</feature>
<feature type="compositionally biased region" description="Low complexity" evidence="1">
    <location>
        <begin position="885"/>
        <end position="902"/>
    </location>
</feature>
<dbReference type="Gene3D" id="3.30.559.10">
    <property type="entry name" value="Chloramphenicol acetyltransferase-like domain"/>
    <property type="match status" value="1"/>
</dbReference>
<feature type="domain" description="AMP-dependent synthetase/ligase" evidence="2">
    <location>
        <begin position="214"/>
        <end position="407"/>
    </location>
</feature>
<evidence type="ECO:0000256" key="1">
    <source>
        <dbReference type="SAM" id="MobiDB-lite"/>
    </source>
</evidence>
<dbReference type="Gene3D" id="3.30.559.30">
    <property type="entry name" value="Nonribosomal peptide synthetase, condensation domain"/>
    <property type="match status" value="1"/>
</dbReference>
<feature type="compositionally biased region" description="Low complexity" evidence="1">
    <location>
        <begin position="959"/>
        <end position="969"/>
    </location>
</feature>
<dbReference type="InterPro" id="IPR020845">
    <property type="entry name" value="AMP-binding_CS"/>
</dbReference>
<evidence type="ECO:0000259" key="2">
    <source>
        <dbReference type="Pfam" id="PF00501"/>
    </source>
</evidence>
<feature type="compositionally biased region" description="Low complexity" evidence="1">
    <location>
        <begin position="984"/>
        <end position="999"/>
    </location>
</feature>
<dbReference type="InterPro" id="IPR000873">
    <property type="entry name" value="AMP-dep_synth/lig_dom"/>
</dbReference>
<dbReference type="PROSITE" id="PS00455">
    <property type="entry name" value="AMP_BINDING"/>
    <property type="match status" value="1"/>
</dbReference>
<dbReference type="PANTHER" id="PTHR45527">
    <property type="entry name" value="NONRIBOSOMAL PEPTIDE SYNTHETASE"/>
    <property type="match status" value="1"/>
</dbReference>
<evidence type="ECO:0000313" key="5">
    <source>
        <dbReference type="Proteomes" id="UP001275440"/>
    </source>
</evidence>
<feature type="domain" description="Condensation" evidence="3">
    <location>
        <begin position="1"/>
        <end position="197"/>
    </location>
</feature>
<dbReference type="InterPro" id="IPR023213">
    <property type="entry name" value="CAT-like_dom_sf"/>
</dbReference>
<feature type="compositionally biased region" description="Basic residues" evidence="1">
    <location>
        <begin position="833"/>
        <end position="860"/>
    </location>
</feature>
<keyword evidence="5" id="KW-1185">Reference proteome</keyword>
<dbReference type="Proteomes" id="UP001275440">
    <property type="component" value="Unassembled WGS sequence"/>
</dbReference>
<dbReference type="SUPFAM" id="SSF56801">
    <property type="entry name" value="Acetyl-CoA synthetase-like"/>
    <property type="match status" value="1"/>
</dbReference>
<feature type="compositionally biased region" description="Basic residues" evidence="1">
    <location>
        <begin position="808"/>
        <end position="821"/>
    </location>
</feature>
<feature type="region of interest" description="Disordered" evidence="1">
    <location>
        <begin position="408"/>
        <end position="673"/>
    </location>
</feature>
<feature type="compositionally biased region" description="Low complexity" evidence="1">
    <location>
        <begin position="1059"/>
        <end position="1069"/>
    </location>
</feature>
<dbReference type="EMBL" id="WBMO01000001">
    <property type="protein sequence ID" value="MDV2474265.1"/>
    <property type="molecule type" value="Genomic_DNA"/>
</dbReference>
<feature type="compositionally biased region" description="Basic residues" evidence="1">
    <location>
        <begin position="701"/>
        <end position="719"/>
    </location>
</feature>
<dbReference type="Gene3D" id="3.40.50.980">
    <property type="match status" value="2"/>
</dbReference>
<comment type="caution">
    <text evidence="4">The sequence shown here is derived from an EMBL/GenBank/DDBJ whole genome shotgun (WGS) entry which is preliminary data.</text>
</comment>
<feature type="compositionally biased region" description="Basic residues" evidence="1">
    <location>
        <begin position="1108"/>
        <end position="1118"/>
    </location>
</feature>
<dbReference type="InterPro" id="IPR001242">
    <property type="entry name" value="Condensation_dom"/>
</dbReference>
<feature type="compositionally biased region" description="Basic and acidic residues" evidence="1">
    <location>
        <begin position="549"/>
        <end position="573"/>
    </location>
</feature>
<evidence type="ECO:0000313" key="4">
    <source>
        <dbReference type="EMBL" id="MDV2474265.1"/>
    </source>
</evidence>
<feature type="region of interest" description="Disordered" evidence="1">
    <location>
        <begin position="1055"/>
        <end position="1118"/>
    </location>
</feature>
<gene>
    <name evidence="4" type="ORF">F8M49_00510</name>
</gene>
<feature type="compositionally biased region" description="Basic residues" evidence="1">
    <location>
        <begin position="450"/>
        <end position="464"/>
    </location>
</feature>
<feature type="compositionally biased region" description="Basic residues" evidence="1">
    <location>
        <begin position="412"/>
        <end position="427"/>
    </location>
</feature>
<dbReference type="SUPFAM" id="SSF52777">
    <property type="entry name" value="CoA-dependent acyltransferases"/>
    <property type="match status" value="1"/>
</dbReference>
<sequence length="1118" mass="119038">MVLHAALAVLLARVSGADDITVGTPVAGRGEANLDDVVGMFVNTLPLRTRVAAGDSFAEVLGRVRDTDLAAYAHADLPFERLAEALAPSRATSHHPLFQTVLALEVPRPAAVSLPGLGIEVLPVDFEIAKFDLEFAVTEHEQHATVALTYARDLFDDTTAAALLDRYLRVLAAAATDPSAAVGDLELLSAAERALLLRSPEPAPYRTLPELLADAARDPDAVALISGEGSVTYGELDRRSNMLAHNLIDAGARPGSVVAAAVARSVDSIVALWAIAKTGAAFLPVDPGYPRARIEHMLTDSGVRIGVAAADHTLPDIVTWVPPHGTGAPGAIGRAAPHLDEAAYLIYTSGSTGVPKGVVVTHRGLGAFVAEQQLRYRVRPGDRVAAFASPSFDASLLELFMAFGGGSDARARPHRRVRGRRTRRAARVGHPPVPHTGGAGHRGPGAARPHPGRRGRRGGVRARARAALGAGPRNVQRLRSHRIDNHGNPIRSHGGGQPGANRPADTWHRCGGARCTAASGPDRCAGRAVCPRCGTRPRLPRGTGADGGALRRESVRSRPAVPDRRPRALDRRSSTGLPRPHRLPGQGARPSHRTLGGRRGPHRAPGRRRGGHRPARGDRDRGVLRRPGRRRRARARRGVGARRAVVARVHGAVRDHRRRRVPADRRGQDRHPCSARTRFHGKRIRGTARCRRTTGGGRVRGGPRPRPRRRTRRLLRARRQFAVGHQGHRAARSGARGPDGLRAPDGGGARRRGRCVGAAATSTPDRDGPARPGSALARPAADVAHQPVRSGVAGLQHSRRRAADRPARLRGPRRRGRRRRGPAREPAHGVPGGRHRSASGRAGRRAARPRPPPRRRRSRARRDAHGALEGGSTSPSNPRYAVRCSGSPTTSTFSSWSCTTSPPTVPRRSRWPGTSCSPTPRAWPAPRPRGSRSPCSTRTSLCGSVPSWAIRPTRRRSRPASSRTGRGPSPMHPPSSSCRRTGRARPSPRNAAPARTSASIPARCAPSTNSPAPTARPGSWCCTPPSRCCSPGSHPPATSASAHPSRVEATRHSTTWSGCSSAPSCCAPTSTPPPRSAACSTGSGTPTSPRSSTPTCRSRTSSTPSTRSARRRTRRCSR</sequence>